<dbReference type="InterPro" id="IPR042099">
    <property type="entry name" value="ANL_N_sf"/>
</dbReference>
<dbReference type="SUPFAM" id="SSF56801">
    <property type="entry name" value="Acetyl-CoA synthetase-like"/>
    <property type="match status" value="1"/>
</dbReference>
<dbReference type="PANTHER" id="PTHR43767">
    <property type="entry name" value="LONG-CHAIN-FATTY-ACID--COA LIGASE"/>
    <property type="match status" value="1"/>
</dbReference>
<dbReference type="Pfam" id="PF13193">
    <property type="entry name" value="AMP-binding_C"/>
    <property type="match status" value="1"/>
</dbReference>
<proteinExistence type="predicted"/>
<dbReference type="Gene3D" id="3.30.300.30">
    <property type="match status" value="1"/>
</dbReference>
<keyword evidence="3" id="KW-0436">Ligase</keyword>
<dbReference type="GO" id="GO:0016878">
    <property type="term" value="F:acid-thiol ligase activity"/>
    <property type="evidence" value="ECO:0007669"/>
    <property type="project" value="UniProtKB-ARBA"/>
</dbReference>
<dbReference type="InterPro" id="IPR020845">
    <property type="entry name" value="AMP-binding_CS"/>
</dbReference>
<gene>
    <name evidence="3" type="ORF">Atai01_81370</name>
</gene>
<dbReference type="PROSITE" id="PS00455">
    <property type="entry name" value="AMP_BINDING"/>
    <property type="match status" value="1"/>
</dbReference>
<dbReference type="RefSeq" id="WP_285491348.1">
    <property type="nucleotide sequence ID" value="NZ_BSTI01000038.1"/>
</dbReference>
<accession>A0A9W6R9Q0</accession>
<dbReference type="InterPro" id="IPR025110">
    <property type="entry name" value="AMP-bd_C"/>
</dbReference>
<dbReference type="InterPro" id="IPR000873">
    <property type="entry name" value="AMP-dep_synth/lig_dom"/>
</dbReference>
<sequence>MHIPLKKIVLSDDRGTALEELRYGIDAALSGGVAIAPVSGTNADVSLPDSVSDDIAVVITTSGSTGRPKKTMLSRNSLRASAAGVRRALGGPGGWLLTLPPSYVAGFQVVARSVLFDSPVVCLDGSAGFTTGEFVDASRKLHASRRYVSVVPTQLRRMVADPAARDELSRFDAVLVGGARLDPATADQARPVATIRTTYGMTETCGGCVYDGIALDGVRMRIVGGEVHLGGPVLADGYLDDDRLTAAAFYEDSSGRWYRTADRGRFENGRLEIEGRLDDVINTGGVKVPPRAVDECIESCSGVEESLTFGIPDDEWGEAVVSYVCARPGSALDAERLRGVVRERLDRYSAPRSVLVSDDPPRLPNGKLDRMRIHEFFVRRKERC</sequence>
<dbReference type="Proteomes" id="UP001165136">
    <property type="component" value="Unassembled WGS sequence"/>
</dbReference>
<keyword evidence="4" id="KW-1185">Reference proteome</keyword>
<dbReference type="InterPro" id="IPR050237">
    <property type="entry name" value="ATP-dep_AMP-bd_enzyme"/>
</dbReference>
<feature type="domain" description="AMP-binding enzyme C-terminal" evidence="2">
    <location>
        <begin position="293"/>
        <end position="367"/>
    </location>
</feature>
<dbReference type="PANTHER" id="PTHR43767:SF1">
    <property type="entry name" value="NONRIBOSOMAL PEPTIDE SYNTHASE PES1 (EUROFUNG)-RELATED"/>
    <property type="match status" value="1"/>
</dbReference>
<name>A0A9W6R9Q0_9PSEU</name>
<organism evidence="3 4">
    <name type="scientific">Amycolatopsis taiwanensis</name>
    <dbReference type="NCBI Taxonomy" id="342230"/>
    <lineage>
        <taxon>Bacteria</taxon>
        <taxon>Bacillati</taxon>
        <taxon>Actinomycetota</taxon>
        <taxon>Actinomycetes</taxon>
        <taxon>Pseudonocardiales</taxon>
        <taxon>Pseudonocardiaceae</taxon>
        <taxon>Amycolatopsis</taxon>
    </lineage>
</organism>
<evidence type="ECO:0000259" key="1">
    <source>
        <dbReference type="Pfam" id="PF00501"/>
    </source>
</evidence>
<dbReference type="EMBL" id="BSTI01000038">
    <property type="protein sequence ID" value="GLY71518.1"/>
    <property type="molecule type" value="Genomic_DNA"/>
</dbReference>
<evidence type="ECO:0000313" key="3">
    <source>
        <dbReference type="EMBL" id="GLY71518.1"/>
    </source>
</evidence>
<dbReference type="AlphaFoldDB" id="A0A9W6R9Q0"/>
<dbReference type="Pfam" id="PF00501">
    <property type="entry name" value="AMP-binding"/>
    <property type="match status" value="1"/>
</dbReference>
<protein>
    <submittedName>
        <fullName evidence="3">O-succinylbenzoic acid--CoA ligase MenE</fullName>
    </submittedName>
</protein>
<dbReference type="Gene3D" id="3.40.50.12780">
    <property type="entry name" value="N-terminal domain of ligase-like"/>
    <property type="match status" value="1"/>
</dbReference>
<feature type="domain" description="AMP-dependent synthetase/ligase" evidence="1">
    <location>
        <begin position="48"/>
        <end position="212"/>
    </location>
</feature>
<evidence type="ECO:0000313" key="4">
    <source>
        <dbReference type="Proteomes" id="UP001165136"/>
    </source>
</evidence>
<evidence type="ECO:0000259" key="2">
    <source>
        <dbReference type="Pfam" id="PF13193"/>
    </source>
</evidence>
<comment type="caution">
    <text evidence="3">The sequence shown here is derived from an EMBL/GenBank/DDBJ whole genome shotgun (WGS) entry which is preliminary data.</text>
</comment>
<reference evidence="3" key="1">
    <citation type="submission" date="2023-03" db="EMBL/GenBank/DDBJ databases">
        <title>Amycolatopsis taiwanensis NBRC 103393.</title>
        <authorList>
            <person name="Ichikawa N."/>
            <person name="Sato H."/>
            <person name="Tonouchi N."/>
        </authorList>
    </citation>
    <scope>NUCLEOTIDE SEQUENCE</scope>
    <source>
        <strain evidence="3">NBRC 103393</strain>
    </source>
</reference>
<dbReference type="InterPro" id="IPR045851">
    <property type="entry name" value="AMP-bd_C_sf"/>
</dbReference>